<evidence type="ECO:0000259" key="6">
    <source>
        <dbReference type="PROSITE" id="PS50021"/>
    </source>
</evidence>
<keyword evidence="3" id="KW-0112">Calmodulin-binding</keyword>
<dbReference type="SMART" id="SM00323">
    <property type="entry name" value="RasGAP"/>
    <property type="match status" value="1"/>
</dbReference>
<keyword evidence="8" id="KW-1185">Reference proteome</keyword>
<dbReference type="PROSITE" id="PS50021">
    <property type="entry name" value="CH"/>
    <property type="match status" value="1"/>
</dbReference>
<organism evidence="7 8">
    <name type="scientific">Collichthys lucidus</name>
    <name type="common">Big head croaker</name>
    <name type="synonym">Sciaena lucida</name>
    <dbReference type="NCBI Taxonomy" id="240159"/>
    <lineage>
        <taxon>Eukaryota</taxon>
        <taxon>Metazoa</taxon>
        <taxon>Chordata</taxon>
        <taxon>Craniata</taxon>
        <taxon>Vertebrata</taxon>
        <taxon>Euteleostomi</taxon>
        <taxon>Actinopterygii</taxon>
        <taxon>Neopterygii</taxon>
        <taxon>Teleostei</taxon>
        <taxon>Neoteleostei</taxon>
        <taxon>Acanthomorphata</taxon>
        <taxon>Eupercaria</taxon>
        <taxon>Sciaenidae</taxon>
        <taxon>Collichthys</taxon>
    </lineage>
</organism>
<sequence>MADTRYERLTAEQMDEQRIQNVAYQYLCRLEEAKRWMEACLGEDLPTPTELEEALRNGVVLAKLGHRFAPHAVALKKIYDPEQLRYQAVGLQFRHTDNINHWRNAMTALGLPTIFHPETTDVYDKKNMPRAVYCIHALSLYLFRRGLAPQIQDLYGKVKFTEEEITNMKMELDKYGIQMPAFSKIGGILANELSVDEAAVHAAVIAINEALDRGQVEVLAAALRNPNALLSDLQEVLMGVYQEVLRRAKRRKEEQPANQCGGLEDKDMYEEFLTQREIQNNINMVNIRSAVERVDEALDSADELSLLSALQLPCLNLRGLHTENGPWYQDQLTADRQQKALDVGCVDLLEPDELQEGVTIANQDAHRDRAIHAAVKSVNACLRLSDHRQTVTCLMTSDLQLPEVFPFAATLYHRELQLLQRQSPQGELQQEELFVAVEMLSAVALINQALGVGHLQLFSSSLVSPSAGLSDVDHTLLDRYFRCLVGLKQQAGKDLLTWNQLQEGINSVNAEVQDEHQQLLAVGGVNAAVLRGDRHQLLSALRLPCCSVDEVIPANSCRYLTLLTRARQHKAQVSRDPGAELWLADIQGAVRRANQESQIALKSAVNQAVKENRVKQTLRVLSLPEIQLHGLMPTCAADYQRELLRLITDRTDTGDNRSPWVRVRLDDGSFYFFHLNRLEGTWEKPNSFVHNSVFLDRHQIQEVVSSVSGSYSRSALWRSSEALIIGLQAVSRGFLIRQKLEARRRYLVSQTPAVIIIQCHWRRCVQQRAYRRRLQLLYMNWRAVVKIQSFVKMWLTRRKYQARLSFFRRHVGAVIKIQAFFRANRARDEYRMLVHSTTPPLSVVRKFVHLLDLGDSDIREEAELLRQREEVVRNIRFNRQLEADLDLMDLKIGLLVRNRATLQVTAEGMTVLQVTAEGMTVRQVTAEGMTVRQVTAEDMTVLQVTTAGMTVRQVTTAGMTVRQVTAEGMTVLQVTAEGMTVLQVTTAGMTVRQVTAEGMTVLQVTAEGMTVRQVTAEGMTVLQVTTAGMTVLQVTAEGMTVLQVTAKGMTVLQVTAEGMTVLQVTAEGMTVLQVTAEGMTVLQVTTAGMTVLQVTAEGVTVPQVTAAGMTVLQVTAEGMTVLQVTTAGMTVLQVTTAGMTVLQVTAAGMTVPQVTAAGMTVLQVTAEGVTVRQVTAAGMTVLQVTAEGMTVLQVTAEGMTVRQVTAAGMTVPQVTAEGMTVRQVTAEGMTVRQVTAAGMTVLQVTAAGVTVLQVTAAGMTVLQVTAEGMTVRQVTTAGMTVRQVTAEGMTVRQVTTAGMTVLQVTAEGMTVRQVTAEGMTVRQVTAEGMTVRQVTAEGMTVLQVTAEGMTVPQVTAEGMTVRQVTAEGMTVPQVTAEGMTVRQVTTEGMTVPQVTAAGMTVPQVTTAGVTVPQVTTAGMTVPQVTAEGVTVPQVTAEGMTVPQVTAEGDCCRYDCSTGDCCRYDCSTGDWLQEVVSHCKKLTKKNKEQLSDMMDVGRSKGLKALSRERRERLEAYQHLFYLLQTRPLYLAQLIFLMPQSRSTSFLEMLVFSLFNYGSDRREAFLLLQLFTEALRYEIRLKVEQPQDVVTGNPTVIKMLVNFYRHARGQNALRESLGPALQDVLLDRTLSIRTDPVDVYKTWINQTETQTGHKSSLPYEVSPADALSHPEVQRRIDIAIINLKNLTDRVLKAITSNLHKLPYGLRYTAKVLRDTLETKFPEASEDELYKIVGNLVYYRYMNPAVVAPDGFDVVDRSAGSALQPEQRLILGSIARMLQHAAANKHLHGDGYHVTALNQYISQTHNKFRYRQPRGCVEHVKTAEDSVQISLQHRTGLDRVAEVFVVKFLMCVCDVPEPEDRFNVDEYSELLIVNKPVVYISVSELLNTHQLLLEHQEVLCPNPSDPLSLLLKDLGSVPTLQELIGESLSADPGSESGPSQRMEVSLTLTNKFDVFNEADDKQDSRALLLSTKQLIIDVIRTQSGDSLSDILRASASHDQEVCHDWLMQRRARQDARTPEKMKRNQSLVANGNLSLQEKKRKILRSLRRLEGLGVLVPPQTENQILQMIAKDIRQQRLHRQRRGAELQKLHQTLSSLQVKSTFHSEQVDYYRHYITSCLDNLTANSKLTNRKAAESKGKKKLPVLSYSAARLQEKGVLLEIQDLPATQFKNVVFDIVPGPERGSFNVKARFLGVQMEEFLLRYQDLLQLQYEGVAVMKMFDKAKVNVNLLIFLLNKKFFKK</sequence>
<protein>
    <submittedName>
        <fullName evidence="7">Ras GTPase-activating-like protein IQGAP3</fullName>
    </submittedName>
</protein>
<dbReference type="EMBL" id="ML240819">
    <property type="protein sequence ID" value="TKS65521.1"/>
    <property type="molecule type" value="Genomic_DNA"/>
</dbReference>
<dbReference type="InterPro" id="IPR008936">
    <property type="entry name" value="Rho_GTPase_activation_prot"/>
</dbReference>
<keyword evidence="1" id="KW-0597">Phosphoprotein</keyword>
<dbReference type="SUPFAM" id="SSF143885">
    <property type="entry name" value="RGC domain-like"/>
    <property type="match status" value="1"/>
</dbReference>
<dbReference type="Pfam" id="PF00616">
    <property type="entry name" value="RasGAP"/>
    <property type="match status" value="1"/>
</dbReference>
<evidence type="ECO:0000259" key="4">
    <source>
        <dbReference type="PROSITE" id="PS50018"/>
    </source>
</evidence>
<dbReference type="GO" id="GO:0005516">
    <property type="term" value="F:calmodulin binding"/>
    <property type="evidence" value="ECO:0007669"/>
    <property type="project" value="UniProtKB-KW"/>
</dbReference>
<dbReference type="Pfam" id="PF00307">
    <property type="entry name" value="CH"/>
    <property type="match status" value="1"/>
</dbReference>
<dbReference type="InterPro" id="IPR000593">
    <property type="entry name" value="RasGAP_C"/>
</dbReference>
<dbReference type="PROSITE" id="PS00509">
    <property type="entry name" value="RAS_GTPASE_ACTIV_1"/>
    <property type="match status" value="1"/>
</dbReference>
<dbReference type="Pfam" id="PF03836">
    <property type="entry name" value="RasGAP_C"/>
    <property type="match status" value="1"/>
</dbReference>
<dbReference type="PROSITE" id="PS01159">
    <property type="entry name" value="WW_DOMAIN_1"/>
    <property type="match status" value="1"/>
</dbReference>
<evidence type="ECO:0000256" key="2">
    <source>
        <dbReference type="ARBA" id="ARBA00022737"/>
    </source>
</evidence>
<dbReference type="InterPro" id="IPR012334">
    <property type="entry name" value="Pectin_lyas_fold"/>
</dbReference>
<evidence type="ECO:0000313" key="7">
    <source>
        <dbReference type="EMBL" id="TKS65521.1"/>
    </source>
</evidence>
<gene>
    <name evidence="7" type="ORF">D9C73_028016</name>
</gene>
<dbReference type="Gene3D" id="2.160.20.10">
    <property type="entry name" value="Single-stranded right-handed beta-helix, Pectin lyase-like"/>
    <property type="match status" value="1"/>
</dbReference>
<dbReference type="InterPro" id="IPR000048">
    <property type="entry name" value="IQ_motif_EF-hand-BS"/>
</dbReference>
<dbReference type="SMART" id="SM00033">
    <property type="entry name" value="CH"/>
    <property type="match status" value="1"/>
</dbReference>
<dbReference type="PROSITE" id="PS50018">
    <property type="entry name" value="RAS_GTPASE_ACTIV_2"/>
    <property type="match status" value="1"/>
</dbReference>
<dbReference type="GO" id="GO:0005096">
    <property type="term" value="F:GTPase activator activity"/>
    <property type="evidence" value="ECO:0007669"/>
    <property type="project" value="TreeGrafter"/>
</dbReference>
<dbReference type="Pfam" id="PF00612">
    <property type="entry name" value="IQ"/>
    <property type="match status" value="3"/>
</dbReference>
<feature type="domain" description="Ras-GAP" evidence="4">
    <location>
        <begin position="1564"/>
        <end position="1780"/>
    </location>
</feature>
<proteinExistence type="predicted"/>
<dbReference type="PROSITE" id="PS50020">
    <property type="entry name" value="WW_DOMAIN_2"/>
    <property type="match status" value="1"/>
</dbReference>
<dbReference type="FunFam" id="1.10.418.10:FF:000013">
    <property type="entry name" value="IQ motif containing GTPase activating protein 1"/>
    <property type="match status" value="1"/>
</dbReference>
<dbReference type="Gene3D" id="1.10.418.10">
    <property type="entry name" value="Calponin-like domain"/>
    <property type="match status" value="1"/>
</dbReference>
<dbReference type="PANTHER" id="PTHR14149">
    <property type="entry name" value="RAS GTPASE-ACTIVATING PROTEIN WITH IQ MOTIF"/>
    <property type="match status" value="1"/>
</dbReference>
<dbReference type="GO" id="GO:0005938">
    <property type="term" value="C:cell cortex"/>
    <property type="evidence" value="ECO:0007669"/>
    <property type="project" value="TreeGrafter"/>
</dbReference>
<dbReference type="InterPro" id="IPR011050">
    <property type="entry name" value="Pectin_lyase_fold/virulence"/>
</dbReference>
<dbReference type="GO" id="GO:0120025">
    <property type="term" value="C:plasma membrane bounded cell projection"/>
    <property type="evidence" value="ECO:0007669"/>
    <property type="project" value="UniProtKB-ARBA"/>
</dbReference>
<feature type="domain" description="WW" evidence="5">
    <location>
        <begin position="654"/>
        <end position="687"/>
    </location>
</feature>
<dbReference type="PANTHER" id="PTHR14149:SF10">
    <property type="entry name" value="RAS GTPASE-ACTIVATING-LIKE PROTEIN IQGAP3"/>
    <property type="match status" value="1"/>
</dbReference>
<evidence type="ECO:0000256" key="3">
    <source>
        <dbReference type="ARBA" id="ARBA00022860"/>
    </source>
</evidence>
<dbReference type="Gene3D" id="1.10.506.10">
    <property type="entry name" value="GTPase Activation - p120gap, domain 1"/>
    <property type="match status" value="2"/>
</dbReference>
<dbReference type="InterPro" id="IPR001936">
    <property type="entry name" value="RasGAP_dom"/>
</dbReference>
<evidence type="ECO:0000313" key="8">
    <source>
        <dbReference type="Proteomes" id="UP000298787"/>
    </source>
</evidence>
<dbReference type="SUPFAM" id="SSF47576">
    <property type="entry name" value="Calponin-homology domain, CH-domain"/>
    <property type="match status" value="1"/>
</dbReference>
<dbReference type="SUPFAM" id="SSF51126">
    <property type="entry name" value="Pectin lyase-like"/>
    <property type="match status" value="1"/>
</dbReference>
<name>A0A4U5TXF1_COLLU</name>
<evidence type="ECO:0000256" key="1">
    <source>
        <dbReference type="ARBA" id="ARBA00022553"/>
    </source>
</evidence>
<dbReference type="GO" id="GO:1903479">
    <property type="term" value="P:mitotic actomyosin contractile ring assembly actin filament organization"/>
    <property type="evidence" value="ECO:0007669"/>
    <property type="project" value="TreeGrafter"/>
</dbReference>
<dbReference type="InterPro" id="IPR023152">
    <property type="entry name" value="RasGAP_CS"/>
</dbReference>
<dbReference type="PROSITE" id="PS50096">
    <property type="entry name" value="IQ"/>
    <property type="match status" value="3"/>
</dbReference>
<dbReference type="STRING" id="240159.A0A4U5TXF1"/>
<dbReference type="GO" id="GO:0051015">
    <property type="term" value="F:actin filament binding"/>
    <property type="evidence" value="ECO:0007669"/>
    <property type="project" value="TreeGrafter"/>
</dbReference>
<reference evidence="7 8" key="1">
    <citation type="submission" date="2019-01" db="EMBL/GenBank/DDBJ databases">
        <title>Genome Assembly of Collichthys lucidus.</title>
        <authorList>
            <person name="Cai M."/>
            <person name="Xiao S."/>
        </authorList>
    </citation>
    <scope>NUCLEOTIDE SEQUENCE [LARGE SCALE GENOMIC DNA]</scope>
    <source>
        <strain evidence="7">JT15FE1705JMU</strain>
        <tissue evidence="7">Muscle</tissue>
    </source>
</reference>
<dbReference type="InterPro" id="IPR001715">
    <property type="entry name" value="CH_dom"/>
</dbReference>
<dbReference type="SUPFAM" id="SSF48350">
    <property type="entry name" value="GTPase activation domain, GAP"/>
    <property type="match status" value="1"/>
</dbReference>
<evidence type="ECO:0000259" key="5">
    <source>
        <dbReference type="PROSITE" id="PS50020"/>
    </source>
</evidence>
<feature type="domain" description="Calponin-homology (CH)" evidence="6">
    <location>
        <begin position="27"/>
        <end position="142"/>
    </location>
</feature>
<accession>A0A4U5TXF1</accession>
<dbReference type="SMART" id="SM00015">
    <property type="entry name" value="IQ"/>
    <property type="match status" value="4"/>
</dbReference>
<dbReference type="InterPro" id="IPR001202">
    <property type="entry name" value="WW_dom"/>
</dbReference>
<keyword evidence="2" id="KW-0677">Repeat</keyword>
<dbReference type="Gene3D" id="1.20.5.190">
    <property type="match status" value="1"/>
</dbReference>
<dbReference type="Proteomes" id="UP000298787">
    <property type="component" value="Unassembled WGS sequence"/>
</dbReference>
<dbReference type="InterPro" id="IPR036872">
    <property type="entry name" value="CH_dom_sf"/>
</dbReference>
<dbReference type="FunFam" id="1.10.506.10:FF:000004">
    <property type="entry name" value="IQ motif containing GTPase activating protein 1"/>
    <property type="match status" value="1"/>
</dbReference>